<dbReference type="EMBL" id="LVVK01000014">
    <property type="protein sequence ID" value="OPB41870.1"/>
    <property type="molecule type" value="Genomic_DNA"/>
</dbReference>
<dbReference type="AlphaFoldDB" id="A0A1T3CLC1"/>
<dbReference type="Proteomes" id="UP000191004">
    <property type="component" value="Unassembled WGS sequence"/>
</dbReference>
<name>A0A1T3CLC1_9HYPO</name>
<gene>
    <name evidence="1" type="ORF">A0O28_0104300</name>
</gene>
<comment type="caution">
    <text evidence="1">The sequence shown here is derived from an EMBL/GenBank/DDBJ whole genome shotgun (WGS) entry which is preliminary data.</text>
</comment>
<keyword evidence="2" id="KW-1185">Reference proteome</keyword>
<evidence type="ECO:0000313" key="2">
    <source>
        <dbReference type="Proteomes" id="UP000191004"/>
    </source>
</evidence>
<evidence type="ECO:0000313" key="1">
    <source>
        <dbReference type="EMBL" id="OPB41870.1"/>
    </source>
</evidence>
<organism evidence="1 2">
    <name type="scientific">Trichoderma guizhouense</name>
    <dbReference type="NCBI Taxonomy" id="1491466"/>
    <lineage>
        <taxon>Eukaryota</taxon>
        <taxon>Fungi</taxon>
        <taxon>Dikarya</taxon>
        <taxon>Ascomycota</taxon>
        <taxon>Pezizomycotina</taxon>
        <taxon>Sordariomycetes</taxon>
        <taxon>Hypocreomycetidae</taxon>
        <taxon>Hypocreales</taxon>
        <taxon>Hypocreaceae</taxon>
        <taxon>Trichoderma</taxon>
    </lineage>
</organism>
<proteinExistence type="predicted"/>
<accession>A0A1T3CLC1</accession>
<sequence>MLSLASQIEAAASSPPIDAGERRALYDAAKKLLNVTEDPFDTIYRVNNSPMILTFSHIACELGIFTSLANSTVPVTTTILAQSSKADPLLLSMLITFAFNDVEHILYSLRHTNPDLKAVFFDS</sequence>
<reference evidence="1 2" key="1">
    <citation type="submission" date="2016-04" db="EMBL/GenBank/DDBJ databases">
        <title>Multiple horizontal gene transfer events from other fungi enriched the ability of the initially mycotrophic fungus Trichoderma (Ascomycota) to feed on dead plant biomass.</title>
        <authorList>
            <person name="Atanasova L."/>
            <person name="Chenthamara K."/>
            <person name="Zhang J."/>
            <person name="Grujic M."/>
            <person name="Henrissat B."/>
            <person name="Kuo A."/>
            <person name="Aertz A."/>
            <person name="Salamov A."/>
            <person name="Lipzen A."/>
            <person name="Labutti K."/>
            <person name="Barry K."/>
            <person name="Miao Y."/>
            <person name="Rahimi M.J."/>
            <person name="Shen Q."/>
            <person name="Grigoriev I.V."/>
            <person name="Kubicek C.P."/>
            <person name="Druzhinina I.S."/>
        </authorList>
    </citation>
    <scope>NUCLEOTIDE SEQUENCE [LARGE SCALE GENOMIC DNA]</scope>
    <source>
        <strain evidence="1 2">NJAU 4742</strain>
    </source>
</reference>
<protein>
    <submittedName>
        <fullName evidence="1">Uncharacterized protein</fullName>
    </submittedName>
</protein>